<proteinExistence type="predicted"/>
<dbReference type="Proteomes" id="UP001295794">
    <property type="component" value="Unassembled WGS sequence"/>
</dbReference>
<accession>A0AAD2JWV5</accession>
<name>A0AAD2JWV5_9AGAR</name>
<dbReference type="PANTHER" id="PTHR40465:SF1">
    <property type="entry name" value="DUF6534 DOMAIN-CONTAINING PROTEIN"/>
    <property type="match status" value="1"/>
</dbReference>
<keyword evidence="2" id="KW-0472">Membrane</keyword>
<feature type="transmembrane region" description="Helical" evidence="2">
    <location>
        <begin position="308"/>
        <end position="327"/>
    </location>
</feature>
<keyword evidence="2" id="KW-0812">Transmembrane</keyword>
<evidence type="ECO:0000256" key="1">
    <source>
        <dbReference type="SAM" id="MobiDB-lite"/>
    </source>
</evidence>
<feature type="transmembrane region" description="Helical" evidence="2">
    <location>
        <begin position="165"/>
        <end position="185"/>
    </location>
</feature>
<evidence type="ECO:0000259" key="3">
    <source>
        <dbReference type="Pfam" id="PF20152"/>
    </source>
</evidence>
<evidence type="ECO:0000313" key="4">
    <source>
        <dbReference type="EMBL" id="CAK5265631.1"/>
    </source>
</evidence>
<feature type="transmembrane region" description="Helical" evidence="2">
    <location>
        <begin position="197"/>
        <end position="216"/>
    </location>
</feature>
<dbReference type="PANTHER" id="PTHR40465">
    <property type="entry name" value="CHROMOSOME 1, WHOLE GENOME SHOTGUN SEQUENCE"/>
    <property type="match status" value="1"/>
</dbReference>
<dbReference type="AlphaFoldDB" id="A0AAD2JWV5"/>
<evidence type="ECO:0000313" key="5">
    <source>
        <dbReference type="Proteomes" id="UP001295794"/>
    </source>
</evidence>
<feature type="transmembrane region" description="Helical" evidence="2">
    <location>
        <begin position="125"/>
        <end position="145"/>
    </location>
</feature>
<keyword evidence="5" id="KW-1185">Reference proteome</keyword>
<reference evidence="4" key="1">
    <citation type="submission" date="2023-11" db="EMBL/GenBank/DDBJ databases">
        <authorList>
            <person name="De Vega J J."/>
            <person name="De Vega J J."/>
        </authorList>
    </citation>
    <scope>NUCLEOTIDE SEQUENCE</scope>
</reference>
<feature type="compositionally biased region" description="Pro residues" evidence="1">
    <location>
        <begin position="59"/>
        <end position="69"/>
    </location>
</feature>
<organism evidence="4 5">
    <name type="scientific">Mycena citricolor</name>
    <dbReference type="NCBI Taxonomy" id="2018698"/>
    <lineage>
        <taxon>Eukaryota</taxon>
        <taxon>Fungi</taxon>
        <taxon>Dikarya</taxon>
        <taxon>Basidiomycota</taxon>
        <taxon>Agaricomycotina</taxon>
        <taxon>Agaricomycetes</taxon>
        <taxon>Agaricomycetidae</taxon>
        <taxon>Agaricales</taxon>
        <taxon>Marasmiineae</taxon>
        <taxon>Mycenaceae</taxon>
        <taxon>Mycena</taxon>
    </lineage>
</organism>
<evidence type="ECO:0000256" key="2">
    <source>
        <dbReference type="SAM" id="Phobius"/>
    </source>
</evidence>
<feature type="transmembrane region" description="Helical" evidence="2">
    <location>
        <begin position="280"/>
        <end position="302"/>
    </location>
</feature>
<dbReference type="EMBL" id="CAVNYO010000096">
    <property type="protein sequence ID" value="CAK5265631.1"/>
    <property type="molecule type" value="Genomic_DNA"/>
</dbReference>
<protein>
    <recommendedName>
        <fullName evidence="3">DUF6534 domain-containing protein</fullName>
    </recommendedName>
</protein>
<sequence length="479" mass="54184">MMMMTHHPTPHYPSDADATRKFWNCCQNLSFPDRAMQTGEMRAYKYDPARSSPALRPRSSPPTQGPSAPPRTDRPTCPYRKMTVQNTVGPMVLGALFASMLSGFVHLTAFFYYRTYREDPIHFKALVGIVWLLDTLHTAFIWEGIWNYVIPQIGNENLRLDHIPGGVPISVLLTALVTFFVHNFFAHRIYLLSKRNWMLATPVVVLAVLRLASASVSTWEMFHYQSFEGFKIHANWIFTMGLSVSSAVDVYITGALFYLFQSNRSETSPFNHVIDQLILYAFEAGSLTTIGTIVTMLCWVTMSTNLIFLGIHFVIGKLYANSLLITLNTRENIRRARANTSSGDRERGQVLFLESRTNGGPTTPHLRTTTIPYFVRHSLSLSLGSISRCLREGLGHRLGRRPAPTRPQKCRSTSRRVCNSMATGRPPWMPSNPFILFIVVFLRYIRPSILPLGYLHYNTYGVRAGNICLLSGAIAFMEL</sequence>
<gene>
    <name evidence="4" type="ORF">MYCIT1_LOCUS6765</name>
</gene>
<feature type="transmembrane region" description="Helical" evidence="2">
    <location>
        <begin position="236"/>
        <end position="260"/>
    </location>
</feature>
<feature type="domain" description="DUF6534" evidence="3">
    <location>
        <begin position="245"/>
        <end position="331"/>
    </location>
</feature>
<comment type="caution">
    <text evidence="4">The sequence shown here is derived from an EMBL/GenBank/DDBJ whole genome shotgun (WGS) entry which is preliminary data.</text>
</comment>
<feature type="region of interest" description="Disordered" evidence="1">
    <location>
        <begin position="50"/>
        <end position="78"/>
    </location>
</feature>
<dbReference type="Pfam" id="PF20152">
    <property type="entry name" value="DUF6534"/>
    <property type="match status" value="1"/>
</dbReference>
<keyword evidence="2" id="KW-1133">Transmembrane helix</keyword>
<dbReference type="InterPro" id="IPR045339">
    <property type="entry name" value="DUF6534"/>
</dbReference>
<feature type="transmembrane region" description="Helical" evidence="2">
    <location>
        <begin position="91"/>
        <end position="113"/>
    </location>
</feature>